<reference evidence="2" key="2">
    <citation type="journal article" date="2024" name="Plant">
        <title>Genomic evolution and insights into agronomic trait innovations of Sesamum species.</title>
        <authorList>
            <person name="Miao H."/>
            <person name="Wang L."/>
            <person name="Qu L."/>
            <person name="Liu H."/>
            <person name="Sun Y."/>
            <person name="Le M."/>
            <person name="Wang Q."/>
            <person name="Wei S."/>
            <person name="Zheng Y."/>
            <person name="Lin W."/>
            <person name="Duan Y."/>
            <person name="Cao H."/>
            <person name="Xiong S."/>
            <person name="Wang X."/>
            <person name="Wei L."/>
            <person name="Li C."/>
            <person name="Ma Q."/>
            <person name="Ju M."/>
            <person name="Zhao R."/>
            <person name="Li G."/>
            <person name="Mu C."/>
            <person name="Tian Q."/>
            <person name="Mei H."/>
            <person name="Zhang T."/>
            <person name="Gao T."/>
            <person name="Zhang H."/>
        </authorList>
    </citation>
    <scope>NUCLEOTIDE SEQUENCE</scope>
    <source>
        <strain evidence="2">3651</strain>
    </source>
</reference>
<evidence type="ECO:0000256" key="1">
    <source>
        <dbReference type="SAM" id="MobiDB-lite"/>
    </source>
</evidence>
<evidence type="ECO:0000313" key="3">
    <source>
        <dbReference type="Proteomes" id="UP001293254"/>
    </source>
</evidence>
<keyword evidence="3" id="KW-1185">Reference proteome</keyword>
<reference evidence="2" key="1">
    <citation type="submission" date="2020-06" db="EMBL/GenBank/DDBJ databases">
        <authorList>
            <person name="Li T."/>
            <person name="Hu X."/>
            <person name="Zhang T."/>
            <person name="Song X."/>
            <person name="Zhang H."/>
            <person name="Dai N."/>
            <person name="Sheng W."/>
            <person name="Hou X."/>
            <person name="Wei L."/>
        </authorList>
    </citation>
    <scope>NUCLEOTIDE SEQUENCE</scope>
    <source>
        <strain evidence="2">3651</strain>
        <tissue evidence="2">Leaf</tissue>
    </source>
</reference>
<evidence type="ECO:0000313" key="2">
    <source>
        <dbReference type="EMBL" id="KAK4428696.1"/>
    </source>
</evidence>
<proteinExistence type="predicted"/>
<sequence length="204" mass="21909">MAEDLMRMDSALTLTKEEDEGLTVSQGLWDSHVDPYELTLWCPFYVHMHDLPYSLRNNDVAIQISINVINPLKRCMRLRSSKGASWSPIFGNFRGSLIFGAFGRGSERCQEGVVVAAVSTVDGGAIEGTGKRSTFHVTANERASMQDDEVGDSGASSDLVSGPQPNSVFPKVGPSGPIGLFGSLLLGLQNSGPSHVLAKELLNV</sequence>
<feature type="region of interest" description="Disordered" evidence="1">
    <location>
        <begin position="143"/>
        <end position="165"/>
    </location>
</feature>
<gene>
    <name evidence="2" type="ORF">Salat_1169400</name>
</gene>
<dbReference type="EMBL" id="JACGWO010000004">
    <property type="protein sequence ID" value="KAK4428696.1"/>
    <property type="molecule type" value="Genomic_DNA"/>
</dbReference>
<dbReference type="Proteomes" id="UP001293254">
    <property type="component" value="Unassembled WGS sequence"/>
</dbReference>
<protein>
    <submittedName>
        <fullName evidence="2">Uncharacterized protein</fullName>
    </submittedName>
</protein>
<feature type="compositionally biased region" description="Polar residues" evidence="1">
    <location>
        <begin position="154"/>
        <end position="165"/>
    </location>
</feature>
<dbReference type="AlphaFoldDB" id="A0AAE1YEB9"/>
<organism evidence="2 3">
    <name type="scientific">Sesamum alatum</name>
    <dbReference type="NCBI Taxonomy" id="300844"/>
    <lineage>
        <taxon>Eukaryota</taxon>
        <taxon>Viridiplantae</taxon>
        <taxon>Streptophyta</taxon>
        <taxon>Embryophyta</taxon>
        <taxon>Tracheophyta</taxon>
        <taxon>Spermatophyta</taxon>
        <taxon>Magnoliopsida</taxon>
        <taxon>eudicotyledons</taxon>
        <taxon>Gunneridae</taxon>
        <taxon>Pentapetalae</taxon>
        <taxon>asterids</taxon>
        <taxon>lamiids</taxon>
        <taxon>Lamiales</taxon>
        <taxon>Pedaliaceae</taxon>
        <taxon>Sesamum</taxon>
    </lineage>
</organism>
<comment type="caution">
    <text evidence="2">The sequence shown here is derived from an EMBL/GenBank/DDBJ whole genome shotgun (WGS) entry which is preliminary data.</text>
</comment>
<accession>A0AAE1YEB9</accession>
<name>A0AAE1YEB9_9LAMI</name>